<feature type="region of interest" description="Disordered" evidence="1">
    <location>
        <begin position="598"/>
        <end position="625"/>
    </location>
</feature>
<sequence length="625" mass="69233">MTSVKGNTNSNAFSKSENGSARLVHGREIARDKSLVNNNLRSVPSLRAEPSYQNSPCLVSQMESKESQVFHESVSFGNLNGISHSNSKQAPDRSLTSNFRCSSWLWKSESVEVANAVLPKSCQNGAISDSKTICNDDIREEENPRGRLSWLRDTSFCDGKYSKERDGSDRVNLNFLQNQSQQFAVKANSTMGPSQSFISSLMTNSHAHDAEDRRSEVGGCSSRKVIGVPIIEMPMSKDLFSASFASKPSCALEINGSNSFRPGLLLADLNHDPMPSDSGEIQHLKTVDAKEGSVDCSANLRDHIDLNVSVTEEESQLTHFSPGTKVKTAFEIDLEAPVVLDSESDITSGGEFVESRLKEQLDPLKDESGEYFHEGFVKVAAEALIAISSSHMHNIQVDDAHPHLEASLSNALHWFTEIITSDMVEIENDASLSVGMKSTDREDSIYKGIDYFEYMTLNLTEAKLEEYHYEPEVIENTRDEVILPRRPRRGQARRGRQRKDFQRDVLPGLVSLSRNDVTEDLQTIEGLVRATGGIWQSSLSLRNSLKGRGGRGRKRSAPTATTPTVNATSPTETAVIPTQSQQPKCMETGLEKTRLTGWGKRTRRPPRQRCPTNHPPFSITISRAQ</sequence>
<proteinExistence type="predicted"/>
<evidence type="ECO:0000313" key="2">
    <source>
        <dbReference type="EMBL" id="EEF29481.1"/>
    </source>
</evidence>
<dbReference type="Proteomes" id="UP000008311">
    <property type="component" value="Unassembled WGS sequence"/>
</dbReference>
<dbReference type="STRING" id="3988.B9T3T2"/>
<dbReference type="PANTHER" id="PTHR33167">
    <property type="entry name" value="TRANSCRIPTION FACTOR, PUTATIVE (DUF863)-RELATED"/>
    <property type="match status" value="1"/>
</dbReference>
<accession>B9T3T2</accession>
<gene>
    <name evidence="2" type="ORF">RCOM_0169140</name>
</gene>
<protein>
    <submittedName>
        <fullName evidence="2">Uncharacterized protein</fullName>
    </submittedName>
</protein>
<dbReference type="Pfam" id="PF05904">
    <property type="entry name" value="DUF863"/>
    <property type="match status" value="1"/>
</dbReference>
<dbReference type="eggNOG" id="ENOG502RP41">
    <property type="taxonomic scope" value="Eukaryota"/>
</dbReference>
<dbReference type="EMBL" id="EQ974432">
    <property type="protein sequence ID" value="EEF29481.1"/>
    <property type="molecule type" value="Genomic_DNA"/>
</dbReference>
<dbReference type="AlphaFoldDB" id="B9T3T2"/>
<evidence type="ECO:0000313" key="3">
    <source>
        <dbReference type="Proteomes" id="UP000008311"/>
    </source>
</evidence>
<feature type="compositionally biased region" description="Low complexity" evidence="1">
    <location>
        <begin position="557"/>
        <end position="573"/>
    </location>
</feature>
<dbReference type="InParanoid" id="B9T3T2"/>
<dbReference type="InterPro" id="IPR008581">
    <property type="entry name" value="DUF863_pln"/>
</dbReference>
<feature type="region of interest" description="Disordered" evidence="1">
    <location>
        <begin position="544"/>
        <end position="585"/>
    </location>
</feature>
<reference evidence="3" key="1">
    <citation type="journal article" date="2010" name="Nat. Biotechnol.">
        <title>Draft genome sequence of the oilseed species Ricinus communis.</title>
        <authorList>
            <person name="Chan A.P."/>
            <person name="Crabtree J."/>
            <person name="Zhao Q."/>
            <person name="Lorenzi H."/>
            <person name="Orvis J."/>
            <person name="Puiu D."/>
            <person name="Melake-Berhan A."/>
            <person name="Jones K.M."/>
            <person name="Redman J."/>
            <person name="Chen G."/>
            <person name="Cahoon E.B."/>
            <person name="Gedil M."/>
            <person name="Stanke M."/>
            <person name="Haas B.J."/>
            <person name="Wortman J.R."/>
            <person name="Fraser-Liggett C.M."/>
            <person name="Ravel J."/>
            <person name="Rabinowicz P.D."/>
        </authorList>
    </citation>
    <scope>NUCLEOTIDE SEQUENCE [LARGE SCALE GENOMIC DNA]</scope>
    <source>
        <strain evidence="3">cv. Hale</strain>
    </source>
</reference>
<organism evidence="2 3">
    <name type="scientific">Ricinus communis</name>
    <name type="common">Castor bean</name>
    <dbReference type="NCBI Taxonomy" id="3988"/>
    <lineage>
        <taxon>Eukaryota</taxon>
        <taxon>Viridiplantae</taxon>
        <taxon>Streptophyta</taxon>
        <taxon>Embryophyta</taxon>
        <taxon>Tracheophyta</taxon>
        <taxon>Spermatophyta</taxon>
        <taxon>Magnoliopsida</taxon>
        <taxon>eudicotyledons</taxon>
        <taxon>Gunneridae</taxon>
        <taxon>Pentapetalae</taxon>
        <taxon>rosids</taxon>
        <taxon>fabids</taxon>
        <taxon>Malpighiales</taxon>
        <taxon>Euphorbiaceae</taxon>
        <taxon>Acalyphoideae</taxon>
        <taxon>Acalypheae</taxon>
        <taxon>Ricinus</taxon>
    </lineage>
</organism>
<dbReference type="PANTHER" id="PTHR33167:SF70">
    <property type="entry name" value="DUF3741 DOMAIN-CONTAINING PROTEIN"/>
    <property type="match status" value="1"/>
</dbReference>
<keyword evidence="3" id="KW-1185">Reference proteome</keyword>
<evidence type="ECO:0000256" key="1">
    <source>
        <dbReference type="SAM" id="MobiDB-lite"/>
    </source>
</evidence>
<name>B9T3T2_RICCO</name>